<evidence type="ECO:0000259" key="1">
    <source>
        <dbReference type="Pfam" id="PF19631"/>
    </source>
</evidence>
<name>A0ABP9GUY6_9ACTN</name>
<evidence type="ECO:0000313" key="2">
    <source>
        <dbReference type="EMBL" id="GAA4947366.1"/>
    </source>
</evidence>
<dbReference type="Pfam" id="PF19631">
    <property type="entry name" value="Trypco2"/>
    <property type="match status" value="1"/>
</dbReference>
<feature type="domain" description="Trypsin-co-occurring" evidence="1">
    <location>
        <begin position="23"/>
        <end position="100"/>
    </location>
</feature>
<gene>
    <name evidence="2" type="ORF">GCM10023205_04090</name>
</gene>
<accession>A0ABP9GUY6</accession>
<organism evidence="2 3">
    <name type="scientific">Yinghuangia aomiensis</name>
    <dbReference type="NCBI Taxonomy" id="676205"/>
    <lineage>
        <taxon>Bacteria</taxon>
        <taxon>Bacillati</taxon>
        <taxon>Actinomycetota</taxon>
        <taxon>Actinomycetes</taxon>
        <taxon>Kitasatosporales</taxon>
        <taxon>Streptomycetaceae</taxon>
        <taxon>Yinghuangia</taxon>
    </lineage>
</organism>
<evidence type="ECO:0000313" key="3">
    <source>
        <dbReference type="Proteomes" id="UP001500466"/>
    </source>
</evidence>
<dbReference type="Proteomes" id="UP001500466">
    <property type="component" value="Unassembled WGS sequence"/>
</dbReference>
<proteinExistence type="predicted"/>
<reference evidence="3" key="1">
    <citation type="journal article" date="2019" name="Int. J. Syst. Evol. Microbiol.">
        <title>The Global Catalogue of Microorganisms (GCM) 10K type strain sequencing project: providing services to taxonomists for standard genome sequencing and annotation.</title>
        <authorList>
            <consortium name="The Broad Institute Genomics Platform"/>
            <consortium name="The Broad Institute Genome Sequencing Center for Infectious Disease"/>
            <person name="Wu L."/>
            <person name="Ma J."/>
        </authorList>
    </citation>
    <scope>NUCLEOTIDE SEQUENCE [LARGE SCALE GENOMIC DNA]</scope>
    <source>
        <strain evidence="3">JCM 17986</strain>
    </source>
</reference>
<comment type="caution">
    <text evidence="2">The sequence shown here is derived from an EMBL/GenBank/DDBJ whole genome shotgun (WGS) entry which is preliminary data.</text>
</comment>
<dbReference type="EMBL" id="BAABHS010000001">
    <property type="protein sequence ID" value="GAA4947366.1"/>
    <property type="molecule type" value="Genomic_DNA"/>
</dbReference>
<protein>
    <recommendedName>
        <fullName evidence="1">Trypsin-co-occurring domain-containing protein</fullName>
    </recommendedName>
</protein>
<dbReference type="InterPro" id="IPR045608">
    <property type="entry name" value="Trypco2"/>
</dbReference>
<keyword evidence="3" id="KW-1185">Reference proteome</keyword>
<sequence>MFQAVRPVVVHDEVKGETVGDRIPLAEVIDQIRNELGDAAARAAGAGMQFPVGAVQIELQVGVTRSEDGKAGVKLWVVDLASGGGVSHQAVQKVIVNLDPPVDPQGRRIKVGHGVDERP</sequence>